<organism evidence="1 2">
    <name type="scientific">Rhizobium gallicum bv. gallicum R602sp</name>
    <dbReference type="NCBI Taxonomy" id="1041138"/>
    <lineage>
        <taxon>Bacteria</taxon>
        <taxon>Pseudomonadati</taxon>
        <taxon>Pseudomonadota</taxon>
        <taxon>Alphaproteobacteria</taxon>
        <taxon>Hyphomicrobiales</taxon>
        <taxon>Rhizobiaceae</taxon>
        <taxon>Rhizobium/Agrobacterium group</taxon>
        <taxon>Rhizobium</taxon>
    </lineage>
</organism>
<proteinExistence type="predicted"/>
<evidence type="ECO:0000313" key="1">
    <source>
        <dbReference type="EMBL" id="AJD43646.1"/>
    </source>
</evidence>
<name>A0A0B4X913_9HYPH</name>
<dbReference type="AlphaFoldDB" id="A0A0B4X913"/>
<sequence>MAAVSQLDEMHLLGAVGRKIWSSGDTRPTAPNLRDHQVRITLLKKFGSRRKRKSNADLE</sequence>
<keyword evidence="1" id="KW-0614">Plasmid</keyword>
<dbReference type="EMBL" id="CP006879">
    <property type="protein sequence ID" value="AJD43646.1"/>
    <property type="molecule type" value="Genomic_DNA"/>
</dbReference>
<dbReference type="KEGG" id="rga:RGR602_PB00107"/>
<keyword evidence="2" id="KW-1185">Reference proteome</keyword>
<gene>
    <name evidence="1" type="ORF">RGR602_PB00107</name>
</gene>
<dbReference type="HOGENOM" id="CLU_2957487_0_0_5"/>
<geneLocation type="plasmid" evidence="1 2">
    <name>pRgalR602b</name>
</geneLocation>
<protein>
    <submittedName>
        <fullName evidence="1">Uncharacterized protein</fullName>
    </submittedName>
</protein>
<accession>A0A0B4X913</accession>
<reference evidence="1 2" key="1">
    <citation type="submission" date="2013-11" db="EMBL/GenBank/DDBJ databases">
        <title>Complete genome sequence of Rhizobium gallicum bv. gallicum R602.</title>
        <authorList>
            <person name="Bustos P."/>
            <person name="Santamaria R.I."/>
            <person name="Lozano L."/>
            <person name="Acosta J.L."/>
            <person name="Ormeno-Orrillo E."/>
            <person name="Rogel M.A."/>
            <person name="Romero D."/>
            <person name="Cevallos M.A."/>
            <person name="Martinez-Romero E."/>
            <person name="Gonzalez V."/>
        </authorList>
    </citation>
    <scope>NUCLEOTIDE SEQUENCE [LARGE SCALE GENOMIC DNA]</scope>
    <source>
        <strain evidence="1 2">R602</strain>
        <plasmid evidence="1 2">pRgalR602b</plasmid>
    </source>
</reference>
<evidence type="ECO:0000313" key="2">
    <source>
        <dbReference type="Proteomes" id="UP000031368"/>
    </source>
</evidence>
<dbReference type="Proteomes" id="UP000031368">
    <property type="component" value="Plasmid pRgalR602b"/>
</dbReference>